<dbReference type="Proteomes" id="UP000245207">
    <property type="component" value="Unassembled WGS sequence"/>
</dbReference>
<accession>A0A2U1P3K8</accession>
<evidence type="ECO:0000313" key="6">
    <source>
        <dbReference type="Proteomes" id="UP000245207"/>
    </source>
</evidence>
<proteinExistence type="predicted"/>
<dbReference type="AlphaFoldDB" id="A0A2U1P3K8"/>
<evidence type="ECO:0000256" key="3">
    <source>
        <dbReference type="ARBA" id="ARBA00022989"/>
    </source>
</evidence>
<evidence type="ECO:0000256" key="4">
    <source>
        <dbReference type="ARBA" id="ARBA00023136"/>
    </source>
</evidence>
<sequence length="103" mass="11529">MMKEKIKEPCENVGSLLGLVMRELGESIMKKKNSQVMMPELKSLKLQLMLLSTSKTIEDLAIANFMFLLMEIIDKVEVLAIEVETLGEVASFESPKGLNRLGN</sequence>
<comment type="caution">
    <text evidence="5">The sequence shown here is derived from an EMBL/GenBank/DDBJ whole genome shotgun (WGS) entry which is preliminary data.</text>
</comment>
<reference evidence="5 6" key="1">
    <citation type="journal article" date="2018" name="Mol. Plant">
        <title>The genome of Artemisia annua provides insight into the evolution of Asteraceae family and artemisinin biosynthesis.</title>
        <authorList>
            <person name="Shen Q."/>
            <person name="Zhang L."/>
            <person name="Liao Z."/>
            <person name="Wang S."/>
            <person name="Yan T."/>
            <person name="Shi P."/>
            <person name="Liu M."/>
            <person name="Fu X."/>
            <person name="Pan Q."/>
            <person name="Wang Y."/>
            <person name="Lv Z."/>
            <person name="Lu X."/>
            <person name="Zhang F."/>
            <person name="Jiang W."/>
            <person name="Ma Y."/>
            <person name="Chen M."/>
            <person name="Hao X."/>
            <person name="Li L."/>
            <person name="Tang Y."/>
            <person name="Lv G."/>
            <person name="Zhou Y."/>
            <person name="Sun X."/>
            <person name="Brodelius P.E."/>
            <person name="Rose J.K.C."/>
            <person name="Tang K."/>
        </authorList>
    </citation>
    <scope>NUCLEOTIDE SEQUENCE [LARGE SCALE GENOMIC DNA]</scope>
    <source>
        <strain evidence="6">cv. Huhao1</strain>
        <tissue evidence="5">Leaf</tissue>
    </source>
</reference>
<evidence type="ECO:0000256" key="2">
    <source>
        <dbReference type="ARBA" id="ARBA00022692"/>
    </source>
</evidence>
<keyword evidence="3" id="KW-1133">Transmembrane helix</keyword>
<keyword evidence="2" id="KW-0812">Transmembrane</keyword>
<gene>
    <name evidence="5" type="ORF">CTI12_AA198460</name>
</gene>
<dbReference type="OrthoDB" id="68611at2759"/>
<keyword evidence="6" id="KW-1185">Reference proteome</keyword>
<organism evidence="5 6">
    <name type="scientific">Artemisia annua</name>
    <name type="common">Sweet wormwood</name>
    <dbReference type="NCBI Taxonomy" id="35608"/>
    <lineage>
        <taxon>Eukaryota</taxon>
        <taxon>Viridiplantae</taxon>
        <taxon>Streptophyta</taxon>
        <taxon>Embryophyta</taxon>
        <taxon>Tracheophyta</taxon>
        <taxon>Spermatophyta</taxon>
        <taxon>Magnoliopsida</taxon>
        <taxon>eudicotyledons</taxon>
        <taxon>Gunneridae</taxon>
        <taxon>Pentapetalae</taxon>
        <taxon>asterids</taxon>
        <taxon>campanulids</taxon>
        <taxon>Asterales</taxon>
        <taxon>Asteraceae</taxon>
        <taxon>Asteroideae</taxon>
        <taxon>Anthemideae</taxon>
        <taxon>Artemisiinae</taxon>
        <taxon>Artemisia</taxon>
    </lineage>
</organism>
<evidence type="ECO:0000313" key="5">
    <source>
        <dbReference type="EMBL" id="PWA80355.1"/>
    </source>
</evidence>
<dbReference type="PANTHER" id="PTHR31086">
    <property type="entry name" value="ALUMINUM-ACTIVATED MALATE TRANSPORTER 10"/>
    <property type="match status" value="1"/>
</dbReference>
<name>A0A2U1P3K8_ARTAN</name>
<keyword evidence="4" id="KW-0472">Membrane</keyword>
<dbReference type="STRING" id="35608.A0A2U1P3K8"/>
<protein>
    <submittedName>
        <fullName evidence="5">Aluminum-activated malate transporter</fullName>
    </submittedName>
</protein>
<comment type="subcellular location">
    <subcellularLocation>
        <location evidence="1">Membrane</location>
        <topology evidence="1">Multi-pass membrane protein</topology>
    </subcellularLocation>
</comment>
<dbReference type="GO" id="GO:0016020">
    <property type="term" value="C:membrane"/>
    <property type="evidence" value="ECO:0007669"/>
    <property type="project" value="UniProtKB-SubCell"/>
</dbReference>
<dbReference type="EMBL" id="PKPP01001734">
    <property type="protein sequence ID" value="PWA80355.1"/>
    <property type="molecule type" value="Genomic_DNA"/>
</dbReference>
<evidence type="ECO:0000256" key="1">
    <source>
        <dbReference type="ARBA" id="ARBA00004141"/>
    </source>
</evidence>